<protein>
    <submittedName>
        <fullName evidence="1">Unannotated protein</fullName>
    </submittedName>
</protein>
<evidence type="ECO:0000313" key="1">
    <source>
        <dbReference type="EMBL" id="CAB4742669.1"/>
    </source>
</evidence>
<gene>
    <name evidence="1" type="ORF">UFOPK2816_00385</name>
</gene>
<proteinExistence type="predicted"/>
<sequence length="49" mass="5129">MTPEPLAAVFLTTPVIFAEANGRRCTLASLVTSGEPVGDAEIVATPEER</sequence>
<reference evidence="1" key="1">
    <citation type="submission" date="2020-05" db="EMBL/GenBank/DDBJ databases">
        <authorList>
            <person name="Chiriac C."/>
            <person name="Salcher M."/>
            <person name="Ghai R."/>
            <person name="Kavagutti S V."/>
        </authorList>
    </citation>
    <scope>NUCLEOTIDE SEQUENCE</scope>
</reference>
<dbReference type="AlphaFoldDB" id="A0A6J6T8L8"/>
<dbReference type="EMBL" id="CAEZZB010000028">
    <property type="protein sequence ID" value="CAB4742669.1"/>
    <property type="molecule type" value="Genomic_DNA"/>
</dbReference>
<organism evidence="1">
    <name type="scientific">freshwater metagenome</name>
    <dbReference type="NCBI Taxonomy" id="449393"/>
    <lineage>
        <taxon>unclassified sequences</taxon>
        <taxon>metagenomes</taxon>
        <taxon>ecological metagenomes</taxon>
    </lineage>
</organism>
<name>A0A6J6T8L8_9ZZZZ</name>
<accession>A0A6J6T8L8</accession>